<proteinExistence type="predicted"/>
<dbReference type="KEGG" id="lrs:PX52LOC_06060"/>
<reference evidence="3" key="1">
    <citation type="submission" date="2019-08" db="EMBL/GenBank/DDBJ databases">
        <title>Limnoglobus roseus gen. nov., sp. nov., a novel freshwater planctomycete with a giant genome from the family Gemmataceae.</title>
        <authorList>
            <person name="Kulichevskaya I.S."/>
            <person name="Naumoff D.G."/>
            <person name="Miroshnikov K."/>
            <person name="Ivanova A."/>
            <person name="Philippov D.A."/>
            <person name="Hakobyan A."/>
            <person name="Rijpstra I.C."/>
            <person name="Sinninghe Damste J.S."/>
            <person name="Liesack W."/>
            <person name="Dedysh S.N."/>
        </authorList>
    </citation>
    <scope>NUCLEOTIDE SEQUENCE [LARGE SCALE GENOMIC DNA]</scope>
    <source>
        <strain evidence="3">PX52</strain>
    </source>
</reference>
<sequence length="338" mass="38066">MKPLPKLPEYPKQGFPGEGNLTGDEEKVTRYAGRFPAIVELCNNHRITHFTAATEAVRERIQLLREGLAILKDETKEEQKLPELIDNDVKLNAVGFMVAAALKDMRTVNFCYHQSLNEVLTRDLAHAGAWKDGFVTMRAAAKASDKIAAAMIEKVVAYDSMATTLLNELRVRAKIIKGDKAVMTQIKVVFEKGPQMEVNAEEALKGVAKSVEEFKKLIAEWSENQKKPKDDNQTTKTEELKKKMDDRLKKLTAASERFRTPMVSLRTLGLSLKPMGEKLGSILKKNKVQTMIDKLAKSYSGLLKKVDDLQKTIDGFRNTSTLPENIKNHLPKQWDKTQ</sequence>
<gene>
    <name evidence="2" type="ORF">PX52LOC_06060</name>
</gene>
<evidence type="ECO:0000256" key="1">
    <source>
        <dbReference type="SAM" id="MobiDB-lite"/>
    </source>
</evidence>
<dbReference type="AlphaFoldDB" id="A0A5C1AJH2"/>
<dbReference type="RefSeq" id="WP_149113452.1">
    <property type="nucleotide sequence ID" value="NZ_CP042425.1"/>
</dbReference>
<name>A0A5C1AJH2_9BACT</name>
<keyword evidence="3" id="KW-1185">Reference proteome</keyword>
<dbReference type="EMBL" id="CP042425">
    <property type="protein sequence ID" value="QEL19010.1"/>
    <property type="molecule type" value="Genomic_DNA"/>
</dbReference>
<protein>
    <submittedName>
        <fullName evidence="2">Uncharacterized protein</fullName>
    </submittedName>
</protein>
<organism evidence="2 3">
    <name type="scientific">Limnoglobus roseus</name>
    <dbReference type="NCBI Taxonomy" id="2598579"/>
    <lineage>
        <taxon>Bacteria</taxon>
        <taxon>Pseudomonadati</taxon>
        <taxon>Planctomycetota</taxon>
        <taxon>Planctomycetia</taxon>
        <taxon>Gemmatales</taxon>
        <taxon>Gemmataceae</taxon>
        <taxon>Limnoglobus</taxon>
    </lineage>
</organism>
<accession>A0A5C1AJH2</accession>
<feature type="region of interest" description="Disordered" evidence="1">
    <location>
        <begin position="222"/>
        <end position="243"/>
    </location>
</feature>
<evidence type="ECO:0000313" key="3">
    <source>
        <dbReference type="Proteomes" id="UP000324974"/>
    </source>
</evidence>
<dbReference type="Proteomes" id="UP000324974">
    <property type="component" value="Chromosome"/>
</dbReference>
<feature type="region of interest" description="Disordered" evidence="1">
    <location>
        <begin position="1"/>
        <end position="23"/>
    </location>
</feature>
<evidence type="ECO:0000313" key="2">
    <source>
        <dbReference type="EMBL" id="QEL19010.1"/>
    </source>
</evidence>